<reference evidence="8" key="2">
    <citation type="submission" date="2018-05" db="EMBL/GenBank/DDBJ databases">
        <title>OpunRS2 (Oryza punctata Reference Sequence Version 2).</title>
        <authorList>
            <person name="Zhang J."/>
            <person name="Kudrna D."/>
            <person name="Lee S."/>
            <person name="Talag J."/>
            <person name="Welchert J."/>
            <person name="Wing R.A."/>
        </authorList>
    </citation>
    <scope>NUCLEOTIDE SEQUENCE [LARGE SCALE GENOMIC DNA]</scope>
</reference>
<name>A0A0E0K815_ORYPU</name>
<dbReference type="AlphaFoldDB" id="A0A0E0K815"/>
<evidence type="ECO:0000313" key="8">
    <source>
        <dbReference type="EnsemblPlants" id="OPUNC03G01480.2"/>
    </source>
</evidence>
<protein>
    <recommendedName>
        <fullName evidence="6">ALA-interacting subunit</fullName>
    </recommendedName>
</protein>
<keyword evidence="9" id="KW-1185">Reference proteome</keyword>
<dbReference type="GO" id="GO:0005794">
    <property type="term" value="C:Golgi apparatus"/>
    <property type="evidence" value="ECO:0007669"/>
    <property type="project" value="TreeGrafter"/>
</dbReference>
<evidence type="ECO:0000256" key="6">
    <source>
        <dbReference type="PIRNR" id="PIRNR015840"/>
    </source>
</evidence>
<dbReference type="HOGENOM" id="CLU_025025_1_1_1"/>
<evidence type="ECO:0000256" key="3">
    <source>
        <dbReference type="ARBA" id="ARBA00022692"/>
    </source>
</evidence>
<dbReference type="GO" id="GO:0005886">
    <property type="term" value="C:plasma membrane"/>
    <property type="evidence" value="ECO:0007669"/>
    <property type="project" value="TreeGrafter"/>
</dbReference>
<organism evidence="8">
    <name type="scientific">Oryza punctata</name>
    <name type="common">Red rice</name>
    <dbReference type="NCBI Taxonomy" id="4537"/>
    <lineage>
        <taxon>Eukaryota</taxon>
        <taxon>Viridiplantae</taxon>
        <taxon>Streptophyta</taxon>
        <taxon>Embryophyta</taxon>
        <taxon>Tracheophyta</taxon>
        <taxon>Spermatophyta</taxon>
        <taxon>Magnoliopsida</taxon>
        <taxon>Liliopsida</taxon>
        <taxon>Poales</taxon>
        <taxon>Poaceae</taxon>
        <taxon>BOP clade</taxon>
        <taxon>Oryzoideae</taxon>
        <taxon>Oryzeae</taxon>
        <taxon>Oryzinae</taxon>
        <taxon>Oryza</taxon>
    </lineage>
</organism>
<dbReference type="PANTHER" id="PTHR10926:SF72">
    <property type="entry name" value="ALA-INTERACTING SUBUNIT"/>
    <property type="match status" value="1"/>
</dbReference>
<dbReference type="Proteomes" id="UP000026962">
    <property type="component" value="Chromosome 3"/>
</dbReference>
<sequence length="331" mass="36632">MDPLESEGGSQKSNNKPKYSKFTQQELPACKPLLTPGIVVAAFLLIGVIFVPIGLASLSASQEIVELVDRYDTNCVSTPDKVGFIQNTDTDKTCTRTLTVPKHMKSPIQIYYQIGDFYQNHRRYVKSRSDKQLRYKNAVHLTKDCDPEGNTVDGAPIVPCGLIAWSLFNDTYTISVNKKAIKVNKKDIAWKSDKTDKFGSDIYPSNFQKGSLIGGAKLNESIPLSEQEDLIVWMRTAALPTFRKLYGRIETDIMANDQLTVVIQNNYNTYSFGGSKALVLSTTSWIGGKNNFIGVAYLTIGGLCIFLAVGFVVLLYMVKPRYANVVAALLA</sequence>
<accession>A0A0E0K815</accession>
<evidence type="ECO:0000256" key="2">
    <source>
        <dbReference type="ARBA" id="ARBA00009457"/>
    </source>
</evidence>
<evidence type="ECO:0000256" key="5">
    <source>
        <dbReference type="ARBA" id="ARBA00023136"/>
    </source>
</evidence>
<evidence type="ECO:0000313" key="9">
    <source>
        <dbReference type="Proteomes" id="UP000026962"/>
    </source>
</evidence>
<proteinExistence type="inferred from homology"/>
<dbReference type="PANTHER" id="PTHR10926">
    <property type="entry name" value="CELL CYCLE CONTROL PROTEIN 50"/>
    <property type="match status" value="1"/>
</dbReference>
<keyword evidence="5 6" id="KW-0472">Membrane</keyword>
<dbReference type="Gramene" id="OPUNC03G01480.2">
    <property type="protein sequence ID" value="OPUNC03G01480.2"/>
    <property type="gene ID" value="OPUNC03G01480"/>
</dbReference>
<dbReference type="PIRSF" id="PIRSF015840">
    <property type="entry name" value="DUF284_TM_euk"/>
    <property type="match status" value="1"/>
</dbReference>
<comment type="similarity">
    <text evidence="2 6">Belongs to the CDC50/LEM3 family.</text>
</comment>
<evidence type="ECO:0000256" key="7">
    <source>
        <dbReference type="SAM" id="Phobius"/>
    </source>
</evidence>
<comment type="subcellular location">
    <subcellularLocation>
        <location evidence="1">Membrane</location>
    </subcellularLocation>
</comment>
<evidence type="ECO:0000256" key="1">
    <source>
        <dbReference type="ARBA" id="ARBA00004370"/>
    </source>
</evidence>
<reference evidence="8" key="1">
    <citation type="submission" date="2015-04" db="UniProtKB">
        <authorList>
            <consortium name="EnsemblPlants"/>
        </authorList>
    </citation>
    <scope>IDENTIFICATION</scope>
</reference>
<dbReference type="EnsemblPlants" id="OPUNC03G01480.2">
    <property type="protein sequence ID" value="OPUNC03G01480.2"/>
    <property type="gene ID" value="OPUNC03G01480"/>
</dbReference>
<dbReference type="GO" id="GO:0005783">
    <property type="term" value="C:endoplasmic reticulum"/>
    <property type="evidence" value="ECO:0007669"/>
    <property type="project" value="TreeGrafter"/>
</dbReference>
<dbReference type="InterPro" id="IPR005045">
    <property type="entry name" value="CDC50/LEM3_fam"/>
</dbReference>
<feature type="transmembrane region" description="Helical" evidence="7">
    <location>
        <begin position="295"/>
        <end position="318"/>
    </location>
</feature>
<keyword evidence="4 7" id="KW-1133">Transmembrane helix</keyword>
<dbReference type="Pfam" id="PF03381">
    <property type="entry name" value="CDC50"/>
    <property type="match status" value="1"/>
</dbReference>
<feature type="transmembrane region" description="Helical" evidence="7">
    <location>
        <begin position="38"/>
        <end position="60"/>
    </location>
</feature>
<keyword evidence="3 7" id="KW-0812">Transmembrane</keyword>
<evidence type="ECO:0000256" key="4">
    <source>
        <dbReference type="ARBA" id="ARBA00022989"/>
    </source>
</evidence>